<gene>
    <name evidence="3" type="ORF">ACAOBT_LOCUS1413</name>
</gene>
<proteinExistence type="predicted"/>
<keyword evidence="1" id="KW-0175">Coiled coil</keyword>
<feature type="region of interest" description="Disordered" evidence="2">
    <location>
        <begin position="536"/>
        <end position="712"/>
    </location>
</feature>
<protein>
    <recommendedName>
        <fullName evidence="5">A-kinase anchor protein 17A</fullName>
    </recommendedName>
</protein>
<feature type="compositionally biased region" description="Basic residues" evidence="2">
    <location>
        <begin position="566"/>
        <end position="630"/>
    </location>
</feature>
<feature type="compositionally biased region" description="Basic and acidic residues" evidence="2">
    <location>
        <begin position="648"/>
        <end position="664"/>
    </location>
</feature>
<feature type="compositionally biased region" description="Basic and acidic residues" evidence="2">
    <location>
        <begin position="536"/>
        <end position="565"/>
    </location>
</feature>
<evidence type="ECO:0000313" key="3">
    <source>
        <dbReference type="EMBL" id="CAH1956084.1"/>
    </source>
</evidence>
<evidence type="ECO:0000313" key="4">
    <source>
        <dbReference type="Proteomes" id="UP001152888"/>
    </source>
</evidence>
<feature type="region of interest" description="Disordered" evidence="2">
    <location>
        <begin position="480"/>
        <end position="517"/>
    </location>
</feature>
<evidence type="ECO:0000256" key="1">
    <source>
        <dbReference type="SAM" id="Coils"/>
    </source>
</evidence>
<evidence type="ECO:0000256" key="2">
    <source>
        <dbReference type="SAM" id="MobiDB-lite"/>
    </source>
</evidence>
<dbReference type="Pfam" id="PF25015">
    <property type="entry name" value="RBD_AKAP-17A"/>
    <property type="match status" value="1"/>
</dbReference>
<dbReference type="OrthoDB" id="1918237at2759"/>
<dbReference type="AlphaFoldDB" id="A0A9P0JM05"/>
<name>A0A9P0JM05_ACAOB</name>
<evidence type="ECO:0008006" key="5">
    <source>
        <dbReference type="Google" id="ProtNLM"/>
    </source>
</evidence>
<organism evidence="3 4">
    <name type="scientific">Acanthoscelides obtectus</name>
    <name type="common">Bean weevil</name>
    <name type="synonym">Bruchus obtectus</name>
    <dbReference type="NCBI Taxonomy" id="200917"/>
    <lineage>
        <taxon>Eukaryota</taxon>
        <taxon>Metazoa</taxon>
        <taxon>Ecdysozoa</taxon>
        <taxon>Arthropoda</taxon>
        <taxon>Hexapoda</taxon>
        <taxon>Insecta</taxon>
        <taxon>Pterygota</taxon>
        <taxon>Neoptera</taxon>
        <taxon>Endopterygota</taxon>
        <taxon>Coleoptera</taxon>
        <taxon>Polyphaga</taxon>
        <taxon>Cucujiformia</taxon>
        <taxon>Chrysomeloidea</taxon>
        <taxon>Chrysomelidae</taxon>
        <taxon>Bruchinae</taxon>
        <taxon>Bruchini</taxon>
        <taxon>Acanthoscelides</taxon>
    </lineage>
</organism>
<reference evidence="3" key="1">
    <citation type="submission" date="2022-03" db="EMBL/GenBank/DDBJ databases">
        <authorList>
            <person name="Sayadi A."/>
        </authorList>
    </citation>
    <scope>NUCLEOTIDE SEQUENCE</scope>
</reference>
<feature type="compositionally biased region" description="Polar residues" evidence="2">
    <location>
        <begin position="665"/>
        <end position="680"/>
    </location>
</feature>
<keyword evidence="4" id="KW-1185">Reference proteome</keyword>
<accession>A0A9P0JM05</accession>
<dbReference type="PANTHER" id="PTHR12484:SF4">
    <property type="entry name" value="A-KINASE ANCHOR PROTEIN 17A"/>
    <property type="match status" value="1"/>
</dbReference>
<feature type="compositionally biased region" description="Basic residues" evidence="2">
    <location>
        <begin position="637"/>
        <end position="647"/>
    </location>
</feature>
<feature type="compositionally biased region" description="Basic and acidic residues" evidence="2">
    <location>
        <begin position="681"/>
        <end position="712"/>
    </location>
</feature>
<dbReference type="PANTHER" id="PTHR12484">
    <property type="entry name" value="B-LYMPHOCYTE ANTIGEN-RELATED"/>
    <property type="match status" value="1"/>
</dbReference>
<dbReference type="InterPro" id="IPR056852">
    <property type="entry name" value="AK17A/B"/>
</dbReference>
<dbReference type="EMBL" id="CAKOFQ010006664">
    <property type="protein sequence ID" value="CAH1956084.1"/>
    <property type="molecule type" value="Genomic_DNA"/>
</dbReference>
<feature type="coiled-coil region" evidence="1">
    <location>
        <begin position="244"/>
        <end position="338"/>
    </location>
</feature>
<dbReference type="Proteomes" id="UP001152888">
    <property type="component" value="Unassembled WGS sequence"/>
</dbReference>
<comment type="caution">
    <text evidence="3">The sequence shown here is derived from an EMBL/GenBank/DDBJ whole genome shotgun (WGS) entry which is preliminary data.</text>
</comment>
<sequence length="712" mass="84822">MSLQLPNVKKLGKSISHWEIMDKIRELVRPEEFTVFKVTKTTLEFVRFEAELETRSKIETVLKKLDNRMIKLKDFSEPMRLRACEWKSDFPNRRAWDDFFQNTKDMDEMKPGQRPDTLYISSVPTKWFVPRHLSSDDDITPSEKIFYRVFQKFGSIRYVDIPISDPYRKKMKDHISGLKNSSFDNKEFFEGYVQFKDYIGFTKAMDAFRDKKLVYKEEDSATEVNIKVDFDRSKHLSDASIRRREIVRERLVKKAREKEEKEQAELEEKKKREEIERQREVDVKTEKEMRRKLREEKRKAKILQKLEITGADEINEKIANEEKKLLKVQRKLEAIRLVEELFRRIKDKNPGNMRLYDGLPNPGYDELKKFKNTSELEVLTQREKLHHALKGRVMLKTILSDKGRPRRNSSSSSDSDLSLDEVLPSRGRPKSPVVEKYPELLYNSNWLGFQYPFPGAYPELMDPYGLRGFMPRGRAPFPRLPMLAGPSRGMNFGGGRRRPMRNRGGYRGGGRGRQYPQEMTEEYQFFDDLDNRRGRSYSRERSWDRSKDRMRSRDRSRGRTKDRSRSRSRRRYSKSYSRSRSRSRSRRRSRSRSHRSSRSKSRSRARTRRSHSRDRSRSRSSKRSSRRKHRDTSESRSRHRSRSRSGSKSKENDKCKTPENERSGSVDSSKFMTPKQLSLQKSERRERSKSWSLPKEGEPQRRSWSKSPERKM</sequence>
<feature type="region of interest" description="Disordered" evidence="2">
    <location>
        <begin position="399"/>
        <end position="430"/>
    </location>
</feature>